<comment type="similarity">
    <text evidence="2 9 10">Belongs to the SecY/SEC61-alpha family.</text>
</comment>
<keyword evidence="6 9" id="KW-1133">Transmembrane helix</keyword>
<name>A0A0P6XJX1_9CHLR</name>
<dbReference type="GO" id="GO:0065002">
    <property type="term" value="P:intracellular protein transmembrane transport"/>
    <property type="evidence" value="ECO:0007669"/>
    <property type="project" value="UniProtKB-UniRule"/>
</dbReference>
<feature type="transmembrane region" description="Helical" evidence="9">
    <location>
        <begin position="267"/>
        <end position="295"/>
    </location>
</feature>
<feature type="transmembrane region" description="Helical" evidence="9">
    <location>
        <begin position="376"/>
        <end position="394"/>
    </location>
</feature>
<feature type="transmembrane region" description="Helical" evidence="9">
    <location>
        <begin position="216"/>
        <end position="237"/>
    </location>
</feature>
<evidence type="ECO:0000256" key="10">
    <source>
        <dbReference type="RuleBase" id="RU004349"/>
    </source>
</evidence>
<gene>
    <name evidence="9" type="primary">secY</name>
    <name evidence="11" type="ORF">ADN00_12505</name>
</gene>
<evidence type="ECO:0000256" key="3">
    <source>
        <dbReference type="ARBA" id="ARBA00022448"/>
    </source>
</evidence>
<dbReference type="InterPro" id="IPR030659">
    <property type="entry name" value="SecY_CS"/>
</dbReference>
<comment type="subcellular location">
    <subcellularLocation>
        <location evidence="9">Cell membrane</location>
        <topology evidence="9">Multi-pass membrane protein</topology>
    </subcellularLocation>
    <subcellularLocation>
        <location evidence="1">Membrane</location>
        <topology evidence="1">Multi-pass membrane protein</topology>
    </subcellularLocation>
</comment>
<accession>A0A0P6XJX1</accession>
<evidence type="ECO:0000256" key="6">
    <source>
        <dbReference type="ARBA" id="ARBA00022989"/>
    </source>
</evidence>
<dbReference type="Gene3D" id="1.10.3370.10">
    <property type="entry name" value="SecY subunit domain"/>
    <property type="match status" value="1"/>
</dbReference>
<dbReference type="SUPFAM" id="SSF103491">
    <property type="entry name" value="Preprotein translocase SecY subunit"/>
    <property type="match status" value="1"/>
</dbReference>
<dbReference type="RefSeq" id="WP_075063350.1">
    <property type="nucleotide sequence ID" value="NZ_LGCL01000026.1"/>
</dbReference>
<dbReference type="OrthoDB" id="9809248at2"/>
<dbReference type="PIRSF" id="PIRSF004557">
    <property type="entry name" value="SecY"/>
    <property type="match status" value="1"/>
</dbReference>
<feature type="transmembrane region" description="Helical" evidence="9">
    <location>
        <begin position="319"/>
        <end position="341"/>
    </location>
</feature>
<evidence type="ECO:0000256" key="1">
    <source>
        <dbReference type="ARBA" id="ARBA00004141"/>
    </source>
</evidence>
<evidence type="ECO:0000256" key="2">
    <source>
        <dbReference type="ARBA" id="ARBA00005751"/>
    </source>
</evidence>
<dbReference type="GO" id="GO:0043952">
    <property type="term" value="P:protein transport by the Sec complex"/>
    <property type="evidence" value="ECO:0007669"/>
    <property type="project" value="UniProtKB-UniRule"/>
</dbReference>
<dbReference type="HAMAP" id="MF_01465">
    <property type="entry name" value="SecY"/>
    <property type="match status" value="1"/>
</dbReference>
<dbReference type="EMBL" id="LGCL01000026">
    <property type="protein sequence ID" value="KPL76148.1"/>
    <property type="molecule type" value="Genomic_DNA"/>
</dbReference>
<dbReference type="GO" id="GO:0006605">
    <property type="term" value="P:protein targeting"/>
    <property type="evidence" value="ECO:0007669"/>
    <property type="project" value="UniProtKB-UniRule"/>
</dbReference>
<evidence type="ECO:0000256" key="8">
    <source>
        <dbReference type="ARBA" id="ARBA00023136"/>
    </source>
</evidence>
<comment type="caution">
    <text evidence="11">The sequence shown here is derived from an EMBL/GenBank/DDBJ whole genome shotgun (WGS) entry which is preliminary data.</text>
</comment>
<keyword evidence="3 9" id="KW-0813">Transport</keyword>
<dbReference type="NCBIfam" id="TIGR00967">
    <property type="entry name" value="3a0501s007"/>
    <property type="match status" value="1"/>
</dbReference>
<evidence type="ECO:0000313" key="11">
    <source>
        <dbReference type="EMBL" id="KPL76148.1"/>
    </source>
</evidence>
<comment type="caution">
    <text evidence="9">Lacks conserved residue(s) required for the propagation of feature annotation.</text>
</comment>
<feature type="transmembrane region" description="Helical" evidence="9">
    <location>
        <begin position="400"/>
        <end position="420"/>
    </location>
</feature>
<keyword evidence="4 9" id="KW-0812">Transmembrane</keyword>
<protein>
    <recommendedName>
        <fullName evidence="9">Protein translocase subunit SecY</fullName>
    </recommendedName>
</protein>
<dbReference type="PATRIC" id="fig|1134406.4.peg.3982"/>
<organism evidence="11 12">
    <name type="scientific">Ornatilinea apprima</name>
    <dbReference type="NCBI Taxonomy" id="1134406"/>
    <lineage>
        <taxon>Bacteria</taxon>
        <taxon>Bacillati</taxon>
        <taxon>Chloroflexota</taxon>
        <taxon>Anaerolineae</taxon>
        <taxon>Anaerolineales</taxon>
        <taxon>Anaerolineaceae</taxon>
        <taxon>Ornatilinea</taxon>
    </lineage>
</organism>
<feature type="transmembrane region" description="Helical" evidence="9">
    <location>
        <begin position="189"/>
        <end position="210"/>
    </location>
</feature>
<dbReference type="InterPro" id="IPR026593">
    <property type="entry name" value="SecY"/>
</dbReference>
<dbReference type="STRING" id="1134406.ADN00_12505"/>
<evidence type="ECO:0000256" key="5">
    <source>
        <dbReference type="ARBA" id="ARBA00022927"/>
    </source>
</evidence>
<keyword evidence="7 9" id="KW-0811">Translocation</keyword>
<dbReference type="AlphaFoldDB" id="A0A0P6XJX1"/>
<dbReference type="Pfam" id="PF00344">
    <property type="entry name" value="SecY"/>
    <property type="match status" value="1"/>
</dbReference>
<sequence>MKRSAWRYLWTSEDIRKKLLITLGLLILYRLAANIPVPGIDRLALSQLTQAGGAAGNLVGLLDLLSGGTVSRFSVLAMGVYPYITAQIILQLLMPIIPALEAKMKENPREGQKWMEKWTVILTVPMALLSAVGQINIFNSIAGAPILQIGFSSDLLLSTATALLSMIAGTMFGIWLGQLISEYGIPNQGLSLIIFAGIVSRLPESLNAILRDQQRGWWLAIIMLVILALTIFAIVFVQQGRRNVPVMFPGRRIGNRMSMPVRSNLPLMVNMAGMIPLIFAQSMLTFPAIVASFFLASKTEWVANLAKGVSDVFGGNSPWYSLMYFVMVVLFTFFYTDVLFAQQNYGDNLKKQGAQIPGVTRGGPTQRYLTKVQRRITLPGALFLGFVAVLPFILGELLNIQQAGLSLISAAGMLIVVGVVRDTFNIIDTELKLHGYDDSLIKG</sequence>
<keyword evidence="12" id="KW-1185">Reference proteome</keyword>
<dbReference type="InterPro" id="IPR002208">
    <property type="entry name" value="SecY/SEC61-alpha"/>
</dbReference>
<evidence type="ECO:0000256" key="4">
    <source>
        <dbReference type="ARBA" id="ARBA00022692"/>
    </source>
</evidence>
<dbReference type="PRINTS" id="PR00303">
    <property type="entry name" value="SECYTRNLCASE"/>
</dbReference>
<evidence type="ECO:0000313" key="12">
    <source>
        <dbReference type="Proteomes" id="UP000050417"/>
    </source>
</evidence>
<evidence type="ECO:0000256" key="7">
    <source>
        <dbReference type="ARBA" id="ARBA00023010"/>
    </source>
</evidence>
<dbReference type="GO" id="GO:0005886">
    <property type="term" value="C:plasma membrane"/>
    <property type="evidence" value="ECO:0007669"/>
    <property type="project" value="UniProtKB-SubCell"/>
</dbReference>
<evidence type="ECO:0000256" key="9">
    <source>
        <dbReference type="HAMAP-Rule" id="MF_01465"/>
    </source>
</evidence>
<proteinExistence type="inferred from homology"/>
<dbReference type="PANTHER" id="PTHR10906">
    <property type="entry name" value="SECY/SEC61-ALPHA FAMILY MEMBER"/>
    <property type="match status" value="1"/>
</dbReference>
<comment type="subunit">
    <text evidence="9">Component of the Sec protein translocase complex. Heterotrimer consisting of SecY, SecE and SecG subunits. The heterotrimers can form oligomers, although 1 heterotrimer is thought to be able to translocate proteins. Interacts with the ribosome. Interacts with SecDF, and other proteins may be involved. Interacts with SecA.</text>
</comment>
<feature type="transmembrane region" description="Helical" evidence="9">
    <location>
        <begin position="155"/>
        <end position="177"/>
    </location>
</feature>
<keyword evidence="5 9" id="KW-0653">Protein transport</keyword>
<keyword evidence="8 9" id="KW-0472">Membrane</keyword>
<reference evidence="11 12" key="1">
    <citation type="submission" date="2015-07" db="EMBL/GenBank/DDBJ databases">
        <title>Genome sequence of Ornatilinea apprima DSM 23815.</title>
        <authorList>
            <person name="Hemp J."/>
            <person name="Ward L.M."/>
            <person name="Pace L.A."/>
            <person name="Fischer W.W."/>
        </authorList>
    </citation>
    <scope>NUCLEOTIDE SEQUENCE [LARGE SCALE GENOMIC DNA]</scope>
    <source>
        <strain evidence="11 12">P3M-1</strain>
    </source>
</reference>
<dbReference type="Proteomes" id="UP000050417">
    <property type="component" value="Unassembled WGS sequence"/>
</dbReference>
<comment type="function">
    <text evidence="9">The central subunit of the protein translocation channel SecYEG. Consists of two halves formed by TMs 1-5 and 6-10. These two domains form a lateral gate at the front which open onto the bilayer between TMs 2 and 7, and are clamped together by SecE at the back. The channel is closed by both a pore ring composed of hydrophobic SecY resides and a short helix (helix 2A) on the extracellular side of the membrane which forms a plug. The plug probably moves laterally to allow the channel to open. The ring and the pore may move independently.</text>
</comment>
<dbReference type="PROSITE" id="PS00755">
    <property type="entry name" value="SECY_1"/>
    <property type="match status" value="1"/>
</dbReference>
<feature type="transmembrane region" description="Helical" evidence="9">
    <location>
        <begin position="118"/>
        <end position="135"/>
    </location>
</feature>
<feature type="transmembrane region" description="Helical" evidence="9">
    <location>
        <begin position="73"/>
        <end position="97"/>
    </location>
</feature>
<keyword evidence="9" id="KW-1003">Cell membrane</keyword>
<dbReference type="InterPro" id="IPR023201">
    <property type="entry name" value="SecY_dom_sf"/>
</dbReference>